<dbReference type="AlphaFoldDB" id="A0A7S8IYG0"/>
<dbReference type="Proteomes" id="UP000593737">
    <property type="component" value="Chromosome"/>
</dbReference>
<evidence type="ECO:0000256" key="1">
    <source>
        <dbReference type="SAM" id="SignalP"/>
    </source>
</evidence>
<accession>A0A7S8IYG0</accession>
<feature type="chain" id="PRO_5032814796" evidence="1">
    <location>
        <begin position="29"/>
        <end position="119"/>
    </location>
</feature>
<dbReference type="EMBL" id="CP047423">
    <property type="protein sequence ID" value="QPD03029.1"/>
    <property type="molecule type" value="Genomic_DNA"/>
</dbReference>
<reference evidence="2 3" key="1">
    <citation type="journal article" date="2020" name="ISME J.">
        <title>Enrichment and physiological characterization of a novel comammox Nitrospira indicates ammonium inhibition of complete nitrification.</title>
        <authorList>
            <person name="Sakoula D."/>
            <person name="Koch H."/>
            <person name="Frank J."/>
            <person name="Jetten M.S.M."/>
            <person name="van Kessel M.A.H.J."/>
            <person name="Lucker S."/>
        </authorList>
    </citation>
    <scope>NUCLEOTIDE SEQUENCE [LARGE SCALE GENOMIC DNA]</scope>
    <source>
        <strain evidence="2">Comreactor17</strain>
    </source>
</reference>
<feature type="signal peptide" evidence="1">
    <location>
        <begin position="1"/>
        <end position="28"/>
    </location>
</feature>
<dbReference type="KEGG" id="nkf:Nkreftii_000803"/>
<proteinExistence type="predicted"/>
<evidence type="ECO:0000313" key="3">
    <source>
        <dbReference type="Proteomes" id="UP000593737"/>
    </source>
</evidence>
<gene>
    <name evidence="2" type="ORF">Nkreftii_000803</name>
</gene>
<evidence type="ECO:0000313" key="2">
    <source>
        <dbReference type="EMBL" id="QPD03029.1"/>
    </source>
</evidence>
<protein>
    <submittedName>
        <fullName evidence="2">Uncharacterized protein</fullName>
    </submittedName>
</protein>
<sequence>MGFHRPYFVGLLLLFEVMSVVCGSFAGAADHNSEVENDLQIEVTRKGVGKQVVLAQGVKEWFMLIDVTPENAVVIRQEKEHDRYLVDESETHDRPMTAAEVDEAISAYVNSVKALARKK</sequence>
<keyword evidence="1" id="KW-0732">Signal</keyword>
<organism evidence="2 3">
    <name type="scientific">Candidatus Nitrospira kreftii</name>
    <dbReference type="NCBI Taxonomy" id="2652173"/>
    <lineage>
        <taxon>Bacteria</taxon>
        <taxon>Pseudomonadati</taxon>
        <taxon>Nitrospirota</taxon>
        <taxon>Nitrospiria</taxon>
        <taxon>Nitrospirales</taxon>
        <taxon>Nitrospiraceae</taxon>
        <taxon>Nitrospira</taxon>
    </lineage>
</organism>
<name>A0A7S8IYG0_9BACT</name>